<name>A0A1B0AYH0_9MUSC</name>
<dbReference type="VEuPathDB" id="VectorBase:GPPI012944"/>
<protein>
    <submittedName>
        <fullName evidence="1">Uncharacterized protein</fullName>
    </submittedName>
</protein>
<evidence type="ECO:0000313" key="1">
    <source>
        <dbReference type="EnsemblMetazoa" id="GPPI012944-PA"/>
    </source>
</evidence>
<dbReference type="EnsemblMetazoa" id="GPPI012944-RA">
    <property type="protein sequence ID" value="GPPI012944-PA"/>
    <property type="gene ID" value="GPPI012944"/>
</dbReference>
<sequence length="121" mass="14277">MEKVKTSYSSPTPVGSFQNNIVARFLNTRTCGRTMLMLMLAAFVQVTAAQTDEWMKLWPYHFNRTPGTRRSKTLFTLHTYTLWFKFFLLYPKNTDNVDYYAAHRHHGQGCRFLSPYATYKF</sequence>
<accession>A0A1B0AYH0</accession>
<keyword evidence="2" id="KW-1185">Reference proteome</keyword>
<dbReference type="AlphaFoldDB" id="A0A1B0AYH0"/>
<dbReference type="EMBL" id="JXJN01005766">
    <property type="status" value="NOT_ANNOTATED_CDS"/>
    <property type="molecule type" value="Genomic_DNA"/>
</dbReference>
<dbReference type="Proteomes" id="UP000092460">
    <property type="component" value="Unassembled WGS sequence"/>
</dbReference>
<proteinExistence type="predicted"/>
<evidence type="ECO:0000313" key="2">
    <source>
        <dbReference type="Proteomes" id="UP000092460"/>
    </source>
</evidence>
<organism evidence="1 2">
    <name type="scientific">Glossina palpalis gambiensis</name>
    <dbReference type="NCBI Taxonomy" id="67801"/>
    <lineage>
        <taxon>Eukaryota</taxon>
        <taxon>Metazoa</taxon>
        <taxon>Ecdysozoa</taxon>
        <taxon>Arthropoda</taxon>
        <taxon>Hexapoda</taxon>
        <taxon>Insecta</taxon>
        <taxon>Pterygota</taxon>
        <taxon>Neoptera</taxon>
        <taxon>Endopterygota</taxon>
        <taxon>Diptera</taxon>
        <taxon>Brachycera</taxon>
        <taxon>Muscomorpha</taxon>
        <taxon>Hippoboscoidea</taxon>
        <taxon>Glossinidae</taxon>
        <taxon>Glossina</taxon>
    </lineage>
</organism>
<reference evidence="2" key="1">
    <citation type="submission" date="2015-01" db="EMBL/GenBank/DDBJ databases">
        <authorList>
            <person name="Aksoy S."/>
            <person name="Warren W."/>
            <person name="Wilson R.K."/>
        </authorList>
    </citation>
    <scope>NUCLEOTIDE SEQUENCE [LARGE SCALE GENOMIC DNA]</scope>
    <source>
        <strain evidence="2">IAEA</strain>
    </source>
</reference>
<reference evidence="1" key="2">
    <citation type="submission" date="2020-05" db="UniProtKB">
        <authorList>
            <consortium name="EnsemblMetazoa"/>
        </authorList>
    </citation>
    <scope>IDENTIFICATION</scope>
    <source>
        <strain evidence="1">IAEA</strain>
    </source>
</reference>